<gene>
    <name evidence="1" type="ORF">BACI348_30162</name>
</gene>
<reference evidence="1 2" key="1">
    <citation type="submission" date="2019-10" db="EMBL/GenBank/DDBJ databases">
        <authorList>
            <person name="Karimi E."/>
        </authorList>
    </citation>
    <scope>NUCLEOTIDE SEQUENCE [LARGE SCALE GENOMIC DNA]</scope>
    <source>
        <strain evidence="1">Bacillus sp. 348</strain>
    </source>
</reference>
<protein>
    <submittedName>
        <fullName evidence="1">Uncharacterized protein</fullName>
    </submittedName>
</protein>
<dbReference type="Proteomes" id="UP000433089">
    <property type="component" value="Unassembled WGS sequence"/>
</dbReference>
<accession>A0A653MPU5</accession>
<sequence length="36" mass="3806">MFDVMVLGAYLGGCHASINIAELKYGLFIQSKGTTG</sequence>
<name>A0A653MPU5_BACAB</name>
<dbReference type="AlphaFoldDB" id="A0A653MPU5"/>
<evidence type="ECO:0000313" key="2">
    <source>
        <dbReference type="Proteomes" id="UP000433089"/>
    </source>
</evidence>
<dbReference type="EMBL" id="CABWLH010000008">
    <property type="protein sequence ID" value="VXB07201.1"/>
    <property type="molecule type" value="Genomic_DNA"/>
</dbReference>
<organism evidence="1 2">
    <name type="scientific">Bacillus altitudinis</name>
    <dbReference type="NCBI Taxonomy" id="293387"/>
    <lineage>
        <taxon>Bacteria</taxon>
        <taxon>Bacillati</taxon>
        <taxon>Bacillota</taxon>
        <taxon>Bacilli</taxon>
        <taxon>Bacillales</taxon>
        <taxon>Bacillaceae</taxon>
        <taxon>Bacillus</taxon>
    </lineage>
</organism>
<proteinExistence type="predicted"/>
<evidence type="ECO:0000313" key="1">
    <source>
        <dbReference type="EMBL" id="VXB07201.1"/>
    </source>
</evidence>